<keyword evidence="3" id="KW-0106">Calcium</keyword>
<dbReference type="GO" id="GO:0001518">
    <property type="term" value="C:voltage-gated sodium channel complex"/>
    <property type="evidence" value="ECO:0007669"/>
    <property type="project" value="TreeGrafter"/>
</dbReference>
<dbReference type="PROSITE" id="PS50222">
    <property type="entry name" value="EF_HAND_2"/>
    <property type="match status" value="2"/>
</dbReference>
<comment type="subcellular location">
    <subcellularLocation>
        <location evidence="1">Membrane</location>
        <topology evidence="1">Multi-pass membrane protein</topology>
    </subcellularLocation>
</comment>
<dbReference type="PROSITE" id="PS00018">
    <property type="entry name" value="EF_HAND_1"/>
    <property type="match status" value="2"/>
</dbReference>
<keyword evidence="9" id="KW-1185">Reference proteome</keyword>
<feature type="transmembrane region" description="Helical" evidence="6">
    <location>
        <begin position="573"/>
        <end position="597"/>
    </location>
</feature>
<accession>A0A812WIL1</accession>
<dbReference type="InterPro" id="IPR011992">
    <property type="entry name" value="EF-hand-dom_pair"/>
</dbReference>
<proteinExistence type="predicted"/>
<dbReference type="Gene3D" id="1.10.238.10">
    <property type="entry name" value="EF-hand"/>
    <property type="match status" value="2"/>
</dbReference>
<dbReference type="Pfam" id="PF00520">
    <property type="entry name" value="Ion_trans"/>
    <property type="match status" value="1"/>
</dbReference>
<dbReference type="PANTHER" id="PTHR10037:SF62">
    <property type="entry name" value="SODIUM CHANNEL PROTEIN 60E"/>
    <property type="match status" value="1"/>
</dbReference>
<reference evidence="8" key="1">
    <citation type="submission" date="2021-02" db="EMBL/GenBank/DDBJ databases">
        <authorList>
            <person name="Dougan E. K."/>
            <person name="Rhodes N."/>
            <person name="Thang M."/>
            <person name="Chan C."/>
        </authorList>
    </citation>
    <scope>NUCLEOTIDE SEQUENCE</scope>
</reference>
<feature type="domain" description="EF-hand" evidence="7">
    <location>
        <begin position="30"/>
        <end position="65"/>
    </location>
</feature>
<dbReference type="SUPFAM" id="SSF81324">
    <property type="entry name" value="Voltage-gated potassium channels"/>
    <property type="match status" value="1"/>
</dbReference>
<dbReference type="AlphaFoldDB" id="A0A812WIL1"/>
<evidence type="ECO:0000259" key="7">
    <source>
        <dbReference type="PROSITE" id="PS50222"/>
    </source>
</evidence>
<evidence type="ECO:0000256" key="4">
    <source>
        <dbReference type="ARBA" id="ARBA00022989"/>
    </source>
</evidence>
<feature type="domain" description="EF-hand" evidence="7">
    <location>
        <begin position="660"/>
        <end position="695"/>
    </location>
</feature>
<sequence>MTGVFCNSAIKAAENDHDLAVQSLVQMRKELKDQVMNLFDTIDERGLGQLTISEFERHFADDAVKAFFEVLKIGAVDAWTLFTSLDKDGDHTVNVDEFVERCPVEVVWQVCRMVAGVRGVQSNGKQLRKIEEAQQFELFVFMELKVIASSETEGCAHSASLRHLAIITAFAAHSKAAEELGNLKELDEVLHKHTAEADISCGSSAVFYRAVCAHLDTRFEKLEMLFRRPLNWSMGPQLNGDDQLTPEQLFLYVFVRVMTAESGPLESVVESLPNSSQPGMRPSYIREDSPSSYEMAKKTGEAVTQAFSRIGGASKELTERRLGPAFSVWYRCRQWAAAIVNSQIASIFFAMVVMSNSVYLGVHLSWSSQNTAQTANPVFLGMHVAYSVLFTLEALLHLMAVGFTAYICGPSWAWNWLDIFVVTSSWIELAVDIVSPDHETMGANSNLRIMRLLRLGRLVRVVRIVRVVKLFRALRTLVYSLLGTLKSLFWSFLLLALIIYIFGILFTDVVLNHLWEQAEQGISVDTDTDEVRFYFGTLYVSIITLFRSISNGITWNKAADALEPVGMFWVQVFHFYVAFCSFALLNVMTGVFCNSAIKAAERDHDMVLQSMMQTRKEYQDVVSNLFKKIDERGLGHLTITEFERHFDDDSVQALFEYLQIGAMDAWTMFISLDKDGDHTINVDEFTERCIQLHGPARSADLFAVRQNCAKLTKDLRKMDETQERIEMALAMILQQQAAIAAFSV</sequence>
<evidence type="ECO:0000256" key="6">
    <source>
        <dbReference type="SAM" id="Phobius"/>
    </source>
</evidence>
<organism evidence="8 9">
    <name type="scientific">Symbiodinium pilosum</name>
    <name type="common">Dinoflagellate</name>
    <dbReference type="NCBI Taxonomy" id="2952"/>
    <lineage>
        <taxon>Eukaryota</taxon>
        <taxon>Sar</taxon>
        <taxon>Alveolata</taxon>
        <taxon>Dinophyceae</taxon>
        <taxon>Suessiales</taxon>
        <taxon>Symbiodiniaceae</taxon>
        <taxon>Symbiodinium</taxon>
    </lineage>
</organism>
<keyword evidence="4 6" id="KW-1133">Transmembrane helix</keyword>
<dbReference type="Gene3D" id="1.20.120.350">
    <property type="entry name" value="Voltage-gated potassium channels. Chain C"/>
    <property type="match status" value="1"/>
</dbReference>
<dbReference type="Proteomes" id="UP000649617">
    <property type="component" value="Unassembled WGS sequence"/>
</dbReference>
<dbReference type="InterPro" id="IPR027359">
    <property type="entry name" value="Volt_channel_dom_sf"/>
</dbReference>
<dbReference type="GO" id="GO:0005509">
    <property type="term" value="F:calcium ion binding"/>
    <property type="evidence" value="ECO:0007669"/>
    <property type="project" value="InterPro"/>
</dbReference>
<keyword evidence="2 6" id="KW-0812">Transmembrane</keyword>
<dbReference type="Gene3D" id="1.10.287.70">
    <property type="match status" value="1"/>
</dbReference>
<name>A0A812WIL1_SYMPI</name>
<dbReference type="InterPro" id="IPR005821">
    <property type="entry name" value="Ion_trans_dom"/>
</dbReference>
<evidence type="ECO:0000256" key="3">
    <source>
        <dbReference type="ARBA" id="ARBA00022837"/>
    </source>
</evidence>
<evidence type="ECO:0000256" key="2">
    <source>
        <dbReference type="ARBA" id="ARBA00022692"/>
    </source>
</evidence>
<evidence type="ECO:0000256" key="1">
    <source>
        <dbReference type="ARBA" id="ARBA00004141"/>
    </source>
</evidence>
<dbReference type="EMBL" id="CAJNIZ010043826">
    <property type="protein sequence ID" value="CAE7670060.1"/>
    <property type="molecule type" value="Genomic_DNA"/>
</dbReference>
<dbReference type="InterPro" id="IPR043203">
    <property type="entry name" value="VGCC_Ca_Na"/>
</dbReference>
<gene>
    <name evidence="8" type="primary">Scn11a</name>
    <name evidence="8" type="ORF">SPIL2461_LOCUS18459</name>
</gene>
<evidence type="ECO:0000313" key="8">
    <source>
        <dbReference type="EMBL" id="CAE7670060.1"/>
    </source>
</evidence>
<evidence type="ECO:0000256" key="5">
    <source>
        <dbReference type="ARBA" id="ARBA00023136"/>
    </source>
</evidence>
<comment type="caution">
    <text evidence="8">The sequence shown here is derived from an EMBL/GenBank/DDBJ whole genome shotgun (WGS) entry which is preliminary data.</text>
</comment>
<feature type="transmembrane region" description="Helical" evidence="6">
    <location>
        <begin position="344"/>
        <end position="366"/>
    </location>
</feature>
<feature type="transmembrane region" description="Helical" evidence="6">
    <location>
        <begin position="531"/>
        <end position="553"/>
    </location>
</feature>
<feature type="transmembrane region" description="Helical" evidence="6">
    <location>
        <begin position="488"/>
        <end position="511"/>
    </location>
</feature>
<dbReference type="InterPro" id="IPR018247">
    <property type="entry name" value="EF_Hand_1_Ca_BS"/>
</dbReference>
<feature type="transmembrane region" description="Helical" evidence="6">
    <location>
        <begin position="378"/>
        <end position="407"/>
    </location>
</feature>
<evidence type="ECO:0000313" key="9">
    <source>
        <dbReference type="Proteomes" id="UP000649617"/>
    </source>
</evidence>
<dbReference type="PANTHER" id="PTHR10037">
    <property type="entry name" value="VOLTAGE-GATED CATION CHANNEL CALCIUM AND SODIUM"/>
    <property type="match status" value="1"/>
</dbReference>
<keyword evidence="5 6" id="KW-0472">Membrane</keyword>
<dbReference type="InterPro" id="IPR002048">
    <property type="entry name" value="EF_hand_dom"/>
</dbReference>
<dbReference type="OrthoDB" id="422507at2759"/>
<protein>
    <submittedName>
        <fullName evidence="8">Scn11a protein</fullName>
    </submittedName>
</protein>
<dbReference type="SUPFAM" id="SSF47473">
    <property type="entry name" value="EF-hand"/>
    <property type="match status" value="1"/>
</dbReference>
<dbReference type="GO" id="GO:0005248">
    <property type="term" value="F:voltage-gated sodium channel activity"/>
    <property type="evidence" value="ECO:0007669"/>
    <property type="project" value="TreeGrafter"/>
</dbReference>